<dbReference type="Pfam" id="PF07479">
    <property type="entry name" value="NAD_Gly3P_dh_C"/>
    <property type="match status" value="1"/>
</dbReference>
<dbReference type="Proteomes" id="UP000567293">
    <property type="component" value="Unassembled WGS sequence"/>
</dbReference>
<evidence type="ECO:0000313" key="3">
    <source>
        <dbReference type="Proteomes" id="UP000567293"/>
    </source>
</evidence>
<protein>
    <submittedName>
        <fullName evidence="2">Glycerol-3-phosphate dehydrogenase</fullName>
    </submittedName>
</protein>
<proteinExistence type="predicted"/>
<dbReference type="Gene3D" id="1.10.1040.10">
    <property type="entry name" value="N-(1-d-carboxylethyl)-l-norvaline Dehydrogenase, domain 2"/>
    <property type="match status" value="1"/>
</dbReference>
<dbReference type="InterPro" id="IPR006109">
    <property type="entry name" value="G3P_DH_NAD-dep_C"/>
</dbReference>
<evidence type="ECO:0000259" key="1">
    <source>
        <dbReference type="Pfam" id="PF07479"/>
    </source>
</evidence>
<reference evidence="2" key="1">
    <citation type="submission" date="2020-06" db="EMBL/GenBank/DDBJ databases">
        <title>Legume-microbial interactions unlock mineral nutrients during tropical forest succession.</title>
        <authorList>
            <person name="Epihov D.Z."/>
        </authorList>
    </citation>
    <scope>NUCLEOTIDE SEQUENCE [LARGE SCALE GENOMIC DNA]</scope>
    <source>
        <strain evidence="2">Pan2503</strain>
    </source>
</reference>
<dbReference type="InterPro" id="IPR013328">
    <property type="entry name" value="6PGD_dom2"/>
</dbReference>
<dbReference type="SUPFAM" id="SSF48179">
    <property type="entry name" value="6-phosphogluconate dehydrogenase C-terminal domain-like"/>
    <property type="match status" value="1"/>
</dbReference>
<comment type="caution">
    <text evidence="2">The sequence shown here is derived from an EMBL/GenBank/DDBJ whole genome shotgun (WGS) entry which is preliminary data.</text>
</comment>
<organism evidence="2 3">
    <name type="scientific">Candidatus Acidiferrum panamense</name>
    <dbReference type="NCBI Taxonomy" id="2741543"/>
    <lineage>
        <taxon>Bacteria</taxon>
        <taxon>Pseudomonadati</taxon>
        <taxon>Acidobacteriota</taxon>
        <taxon>Terriglobia</taxon>
        <taxon>Candidatus Acidiferrales</taxon>
        <taxon>Candidatus Acidiferrum</taxon>
    </lineage>
</organism>
<dbReference type="GO" id="GO:0005975">
    <property type="term" value="P:carbohydrate metabolic process"/>
    <property type="evidence" value="ECO:0007669"/>
    <property type="project" value="InterPro"/>
</dbReference>
<feature type="non-terminal residue" evidence="2">
    <location>
        <position position="1"/>
    </location>
</feature>
<dbReference type="GO" id="GO:0006072">
    <property type="term" value="P:glycerol-3-phosphate metabolic process"/>
    <property type="evidence" value="ECO:0007669"/>
    <property type="project" value="InterPro"/>
</dbReference>
<feature type="domain" description="Glycerol-3-phosphate dehydrogenase NAD-dependent C-terminal" evidence="1">
    <location>
        <begin position="1"/>
        <end position="72"/>
    </location>
</feature>
<dbReference type="EMBL" id="JACDQQ010000431">
    <property type="protein sequence ID" value="MBA0084230.1"/>
    <property type="molecule type" value="Genomic_DNA"/>
</dbReference>
<sequence>CTGSLSRNRHVGIELGKGSKLAEILAGMRMVAEGVDTAAPLLELAREHGVAMPITEQVDAFLHRGKSPKDAIREIMDRPLKRE</sequence>
<dbReference type="AlphaFoldDB" id="A0A7V8NMU3"/>
<evidence type="ECO:0000313" key="2">
    <source>
        <dbReference type="EMBL" id="MBA0084230.1"/>
    </source>
</evidence>
<accession>A0A7V8NMU3</accession>
<keyword evidence="3" id="KW-1185">Reference proteome</keyword>
<dbReference type="InterPro" id="IPR008927">
    <property type="entry name" value="6-PGluconate_DH-like_C_sf"/>
</dbReference>
<name>A0A7V8NMU3_9BACT</name>
<gene>
    <name evidence="2" type="ORF">HRJ53_04475</name>
</gene>